<sequence length="72" mass="8496">MLVLPTQSFLKLNKRRICFSEGLNHPFCSETNHLKWHLRLYEDHTDRSSQCADAYPDHVILAFQNYVRSESS</sequence>
<keyword evidence="2" id="KW-1185">Reference proteome</keyword>
<dbReference type="EMBL" id="JAJJMB010010315">
    <property type="protein sequence ID" value="KAI3909782.1"/>
    <property type="molecule type" value="Genomic_DNA"/>
</dbReference>
<proteinExistence type="predicted"/>
<organism evidence="1 2">
    <name type="scientific">Papaver atlanticum</name>
    <dbReference type="NCBI Taxonomy" id="357466"/>
    <lineage>
        <taxon>Eukaryota</taxon>
        <taxon>Viridiplantae</taxon>
        <taxon>Streptophyta</taxon>
        <taxon>Embryophyta</taxon>
        <taxon>Tracheophyta</taxon>
        <taxon>Spermatophyta</taxon>
        <taxon>Magnoliopsida</taxon>
        <taxon>Ranunculales</taxon>
        <taxon>Papaveraceae</taxon>
        <taxon>Papaveroideae</taxon>
        <taxon>Papaver</taxon>
    </lineage>
</organism>
<evidence type="ECO:0000313" key="1">
    <source>
        <dbReference type="EMBL" id="KAI3909782.1"/>
    </source>
</evidence>
<comment type="caution">
    <text evidence="1">The sequence shown here is derived from an EMBL/GenBank/DDBJ whole genome shotgun (WGS) entry which is preliminary data.</text>
</comment>
<reference evidence="1" key="1">
    <citation type="submission" date="2022-04" db="EMBL/GenBank/DDBJ databases">
        <title>A functionally conserved STORR gene fusion in Papaver species that diverged 16.8 million years ago.</title>
        <authorList>
            <person name="Catania T."/>
        </authorList>
    </citation>
    <scope>NUCLEOTIDE SEQUENCE</scope>
    <source>
        <strain evidence="1">S-188037</strain>
    </source>
</reference>
<gene>
    <name evidence="1" type="ORF">MKW98_014199</name>
</gene>
<dbReference type="Proteomes" id="UP001202328">
    <property type="component" value="Unassembled WGS sequence"/>
</dbReference>
<dbReference type="AlphaFoldDB" id="A0AAD4SJ04"/>
<accession>A0AAD4SJ04</accession>
<evidence type="ECO:0000313" key="2">
    <source>
        <dbReference type="Proteomes" id="UP001202328"/>
    </source>
</evidence>
<protein>
    <submittedName>
        <fullName evidence="1">Uncharacterized protein</fullName>
    </submittedName>
</protein>
<name>A0AAD4SJ04_9MAGN</name>